<protein>
    <recommendedName>
        <fullName evidence="3">Stage 0 sporulation protein A homolog</fullName>
        <ecNumber evidence="2">2.7.13.3</ecNumber>
    </recommendedName>
</protein>
<dbReference type="Gene3D" id="3.30.565.10">
    <property type="entry name" value="Histidine kinase-like ATPase, C-terminal domain"/>
    <property type="match status" value="1"/>
</dbReference>
<keyword evidence="6" id="KW-0902">Two-component regulatory system</keyword>
<dbReference type="CDD" id="cd00130">
    <property type="entry name" value="PAS"/>
    <property type="match status" value="3"/>
</dbReference>
<sequence>MMMEEYLSVLGADQTASVLDNAPVAIYVSALDNWELLYANRLAKARFSKQLLKPGLTCYQAAGQDRPCPFCSAEKMSRETLLVRKFSHPQTGRVYELSGKIIDWADRPAQIEYIVDITDREREEARSRSLRAELEETFTSIPCGLCVYQFDGVQILPVFHNPAFYEIMGYSEAHIKDVEQSTEFLGVHPEDAEELRQKIQKAILYNGTTHHTYRVFNDRKGEYRWIRLDGSVKEKEDGAKLLYGVYSDISESVRLEKELTAANEKLEHIVNAIPGGVASYRVEGDRFIPTFFSDGIMALSGHTREEYQAMVRTDVFDIIYEADRERVHAAACAAVKSGGVLDVSYRMRHKDGSLVWIHLNGQCMGPLSQDAQFYAVFTGISDETRLFQGIANEIADGVYVIDKSNYDLLYVNESGALFREERSCADQKCYKALFGKDAPCAFCTLKTHAPDGKSHSMDTGEAGRFYSTRFKETNWNGIPSYIKYVQDVTEEVRAQKEKERMEEYFQTVVKNLPGGVAVIRCLEDGRMKPEYISDGFAELSGMQLDRVWQICKEDVMAGVHPEDRKKVGERMAEYIRNDENYCEMVYRLRRGDDSYVWIKNTLSLIRGSSGEKRIYAGYHDITKEREEQEQLRRKYNDLIMQHYRRPDPDALIIGHCNVTKNQIIEIMDHTGSDLLETFGNVRESFFTGVSRLVVDPDEQQAFLDNYLNAPSLAAFEAGKTEVVMKSYIKLPTEAHGRYVKFKVNLVETPDTGDVTGILTVTDITKQTISERMMGKLAVASYDLVAEVDVLQDRYRVISKDDAYSDIPEQEGIYSEWISELADSRVVPKDRAQVEQLLDVRTLPEQLMKKGDYSFSYSVMGEKGELLFKNMTVSALDMRLGRVCLARTDITDSIREQQGLLNVIAYTFEMIGFIDIDTGRTTMYTRQIVLESLPPYVIEDYTKSAGRLAEFYASDEGQDNARKQFSLDTLRGRLEKKPEGYDFVLPYRLGEGEMRYKQINVLWGDQNQKTVCLVRADVTDMLASERATKAALEKALSLAEKANQAKSDFLSSMSHDIRTPMNAVMGMTTLASAHLDDRDRVRDCLDKIAVASRHLLSLINDILDMSKIERSQITLNHSAIAVSDLLRQVDAMIAPQAANSGLAYSARSKNLRHPYFYGDPLRINQILINLLSNAIKFTPEGGRIELLVEEIPPVKASSAVRYRFSVSDTGVGMSEEFLIHVFEPFTRGRNVTRIEGTGLGLSITKGLVDLMEGEITAESQERAGTIFRVELEFTAAQSASEISPQPEEECLGFSDEKLLAGRCFLIAEDNPINSEILSELLKMLGAVSEIRVNGAETVEAFKRAVPGTYDAVLMDIQMPVMNGFEATRAIRSLPRPDARAIPIVAMTANAFAEDIQAALDAGMNAHVAKPVDMKILRATLCRVLKNKA</sequence>
<dbReference type="SMART" id="SM00091">
    <property type="entry name" value="PAS"/>
    <property type="match status" value="4"/>
</dbReference>
<dbReference type="Pfam" id="PF00512">
    <property type="entry name" value="HisKA"/>
    <property type="match status" value="1"/>
</dbReference>
<dbReference type="PANTHER" id="PTHR45339:SF1">
    <property type="entry name" value="HYBRID SIGNAL TRANSDUCTION HISTIDINE KINASE J"/>
    <property type="match status" value="1"/>
</dbReference>
<dbReference type="InterPro" id="IPR001610">
    <property type="entry name" value="PAC"/>
</dbReference>
<feature type="domain" description="PAS" evidence="11">
    <location>
        <begin position="130"/>
        <end position="206"/>
    </location>
</feature>
<evidence type="ECO:0000256" key="2">
    <source>
        <dbReference type="ARBA" id="ARBA00012438"/>
    </source>
</evidence>
<dbReference type="SMART" id="SM00086">
    <property type="entry name" value="PAC"/>
    <property type="match status" value="4"/>
</dbReference>
<reference evidence="13 14" key="1">
    <citation type="submission" date="2018-05" db="EMBL/GenBank/DDBJ databases">
        <title>Genome comparison of Eubacterium sp.</title>
        <authorList>
            <person name="Feng Y."/>
            <person name="Sanchez-Andrea I."/>
            <person name="Stams A.J.M."/>
            <person name="De Vos W.M."/>
        </authorList>
    </citation>
    <scope>NUCLEOTIDE SEQUENCE [LARGE SCALE GENOMIC DNA]</scope>
    <source>
        <strain evidence="13 14">YI</strain>
    </source>
</reference>
<feature type="domain" description="PAS" evidence="11">
    <location>
        <begin position="262"/>
        <end position="338"/>
    </location>
</feature>
<dbReference type="Pfam" id="PF08447">
    <property type="entry name" value="PAS_3"/>
    <property type="match status" value="3"/>
</dbReference>
<dbReference type="NCBIfam" id="TIGR00229">
    <property type="entry name" value="sensory_box"/>
    <property type="match status" value="2"/>
</dbReference>
<evidence type="ECO:0000313" key="14">
    <source>
        <dbReference type="Proteomes" id="UP000218387"/>
    </source>
</evidence>
<dbReference type="RefSeq" id="WP_096919374.1">
    <property type="nucleotide sequence ID" value="NZ_CP029487.1"/>
</dbReference>
<dbReference type="PROSITE" id="PS50109">
    <property type="entry name" value="HIS_KIN"/>
    <property type="match status" value="1"/>
</dbReference>
<dbReference type="PROSITE" id="PS50113">
    <property type="entry name" value="PAC"/>
    <property type="match status" value="2"/>
</dbReference>
<dbReference type="SUPFAM" id="SSF52172">
    <property type="entry name" value="CheY-like"/>
    <property type="match status" value="1"/>
</dbReference>
<dbReference type="InterPro" id="IPR011006">
    <property type="entry name" value="CheY-like_superfamily"/>
</dbReference>
<dbReference type="Proteomes" id="UP000218387">
    <property type="component" value="Chromosome"/>
</dbReference>
<dbReference type="InterPro" id="IPR003594">
    <property type="entry name" value="HATPase_dom"/>
</dbReference>
<gene>
    <name evidence="13" type="ORF">CPZ25_000855</name>
</gene>
<dbReference type="InterPro" id="IPR000700">
    <property type="entry name" value="PAS-assoc_C"/>
</dbReference>
<dbReference type="SMART" id="SM00387">
    <property type="entry name" value="HATPase_c"/>
    <property type="match status" value="1"/>
</dbReference>
<evidence type="ECO:0000313" key="13">
    <source>
        <dbReference type="EMBL" id="QCT69914.1"/>
    </source>
</evidence>
<feature type="modified residue" description="4-aspartylphosphate" evidence="8">
    <location>
        <position position="1354"/>
    </location>
</feature>
<name>A0A4P9C3W9_EUBML</name>
<dbReference type="Pfam" id="PF02518">
    <property type="entry name" value="HATPase_c"/>
    <property type="match status" value="1"/>
</dbReference>
<evidence type="ECO:0000259" key="10">
    <source>
        <dbReference type="PROSITE" id="PS50110"/>
    </source>
</evidence>
<dbReference type="PROSITE" id="PS50110">
    <property type="entry name" value="RESPONSE_REGULATORY"/>
    <property type="match status" value="1"/>
</dbReference>
<dbReference type="Gene3D" id="3.30.450.20">
    <property type="entry name" value="PAS domain"/>
    <property type="match status" value="3"/>
</dbReference>
<keyword evidence="14" id="KW-1185">Reference proteome</keyword>
<evidence type="ECO:0000256" key="6">
    <source>
        <dbReference type="ARBA" id="ARBA00023012"/>
    </source>
</evidence>
<proteinExistence type="predicted"/>
<dbReference type="EC" id="2.7.13.3" evidence="2"/>
<feature type="domain" description="Response regulatory" evidence="10">
    <location>
        <begin position="1302"/>
        <end position="1423"/>
    </location>
</feature>
<comment type="catalytic activity">
    <reaction evidence="1">
        <text>ATP + protein L-histidine = ADP + protein N-phospho-L-histidine.</text>
        <dbReference type="EC" id="2.7.13.3"/>
    </reaction>
</comment>
<dbReference type="Gene3D" id="1.10.287.130">
    <property type="match status" value="1"/>
</dbReference>
<evidence type="ECO:0000256" key="3">
    <source>
        <dbReference type="ARBA" id="ARBA00018672"/>
    </source>
</evidence>
<feature type="domain" description="Histidine kinase" evidence="9">
    <location>
        <begin position="1051"/>
        <end position="1274"/>
    </location>
</feature>
<dbReference type="InterPro" id="IPR036890">
    <property type="entry name" value="HATPase_C_sf"/>
</dbReference>
<dbReference type="CDD" id="cd00082">
    <property type="entry name" value="HisKA"/>
    <property type="match status" value="1"/>
</dbReference>
<keyword evidence="4 8" id="KW-0597">Phosphoprotein</keyword>
<dbReference type="InterPro" id="IPR013655">
    <property type="entry name" value="PAS_fold_3"/>
</dbReference>
<keyword evidence="5" id="KW-0808">Transferase</keyword>
<dbReference type="InterPro" id="IPR035965">
    <property type="entry name" value="PAS-like_dom_sf"/>
</dbReference>
<accession>A0A4P9C3W9</accession>
<evidence type="ECO:0000256" key="4">
    <source>
        <dbReference type="ARBA" id="ARBA00022553"/>
    </source>
</evidence>
<dbReference type="InterPro" id="IPR005467">
    <property type="entry name" value="His_kinase_dom"/>
</dbReference>
<dbReference type="PANTHER" id="PTHR45339">
    <property type="entry name" value="HYBRID SIGNAL TRANSDUCTION HISTIDINE KINASE J"/>
    <property type="match status" value="1"/>
</dbReference>
<evidence type="ECO:0000259" key="11">
    <source>
        <dbReference type="PROSITE" id="PS50112"/>
    </source>
</evidence>
<comment type="function">
    <text evidence="7">May play the central regulatory role in sporulation. It may be an element of the effector pathway responsible for the activation of sporulation genes in response to nutritional stress. Spo0A may act in concert with spo0H (a sigma factor) to control the expression of some genes that are critical to the sporulation process.</text>
</comment>
<dbReference type="Pfam" id="PF00072">
    <property type="entry name" value="Response_reg"/>
    <property type="match status" value="1"/>
</dbReference>
<dbReference type="CDD" id="cd17546">
    <property type="entry name" value="REC_hyHK_CKI1_RcsC-like"/>
    <property type="match status" value="1"/>
</dbReference>
<evidence type="ECO:0000256" key="7">
    <source>
        <dbReference type="ARBA" id="ARBA00024867"/>
    </source>
</evidence>
<dbReference type="InterPro" id="IPR003661">
    <property type="entry name" value="HisK_dim/P_dom"/>
</dbReference>
<dbReference type="KEGG" id="emt:CPZ25_000855"/>
<evidence type="ECO:0000256" key="8">
    <source>
        <dbReference type="PROSITE-ProRule" id="PRU00169"/>
    </source>
</evidence>
<dbReference type="SUPFAM" id="SSF55874">
    <property type="entry name" value="ATPase domain of HSP90 chaperone/DNA topoisomerase II/histidine kinase"/>
    <property type="match status" value="1"/>
</dbReference>
<feature type="domain" description="PAC" evidence="12">
    <location>
        <begin position="209"/>
        <end position="261"/>
    </location>
</feature>
<dbReference type="SUPFAM" id="SSF47384">
    <property type="entry name" value="Homodimeric domain of signal transducing histidine kinase"/>
    <property type="match status" value="1"/>
</dbReference>
<dbReference type="SUPFAM" id="SSF55785">
    <property type="entry name" value="PYP-like sensor domain (PAS domain)"/>
    <property type="match status" value="3"/>
</dbReference>
<dbReference type="SMART" id="SM00388">
    <property type="entry name" value="HisKA"/>
    <property type="match status" value="1"/>
</dbReference>
<organism evidence="13 14">
    <name type="scientific">Eubacterium maltosivorans</name>
    <dbReference type="NCBI Taxonomy" id="2041044"/>
    <lineage>
        <taxon>Bacteria</taxon>
        <taxon>Bacillati</taxon>
        <taxon>Bacillota</taxon>
        <taxon>Clostridia</taxon>
        <taxon>Eubacteriales</taxon>
        <taxon>Eubacteriaceae</taxon>
        <taxon>Eubacterium</taxon>
    </lineage>
</organism>
<dbReference type="GO" id="GO:0000155">
    <property type="term" value="F:phosphorelay sensor kinase activity"/>
    <property type="evidence" value="ECO:0007669"/>
    <property type="project" value="InterPro"/>
</dbReference>
<dbReference type="PROSITE" id="PS50112">
    <property type="entry name" value="PAS"/>
    <property type="match status" value="2"/>
</dbReference>
<evidence type="ECO:0000259" key="12">
    <source>
        <dbReference type="PROSITE" id="PS50113"/>
    </source>
</evidence>
<dbReference type="PRINTS" id="PR00344">
    <property type="entry name" value="BCTRLSENSOR"/>
</dbReference>
<evidence type="ECO:0000256" key="5">
    <source>
        <dbReference type="ARBA" id="ARBA00022777"/>
    </source>
</evidence>
<keyword evidence="5" id="KW-0418">Kinase</keyword>
<dbReference type="Gene3D" id="3.40.50.2300">
    <property type="match status" value="1"/>
</dbReference>
<evidence type="ECO:0000259" key="9">
    <source>
        <dbReference type="PROSITE" id="PS50109"/>
    </source>
</evidence>
<dbReference type="InterPro" id="IPR004358">
    <property type="entry name" value="Sig_transdc_His_kin-like_C"/>
</dbReference>
<dbReference type="EMBL" id="CP029487">
    <property type="protein sequence ID" value="QCT69914.1"/>
    <property type="molecule type" value="Genomic_DNA"/>
</dbReference>
<evidence type="ECO:0000256" key="1">
    <source>
        <dbReference type="ARBA" id="ARBA00000085"/>
    </source>
</evidence>
<dbReference type="InterPro" id="IPR000014">
    <property type="entry name" value="PAS"/>
</dbReference>
<dbReference type="SMART" id="SM00448">
    <property type="entry name" value="REC"/>
    <property type="match status" value="1"/>
</dbReference>
<dbReference type="InterPro" id="IPR001789">
    <property type="entry name" value="Sig_transdc_resp-reg_receiver"/>
</dbReference>
<feature type="domain" description="PAC" evidence="12">
    <location>
        <begin position="582"/>
        <end position="633"/>
    </location>
</feature>
<dbReference type="InterPro" id="IPR036097">
    <property type="entry name" value="HisK_dim/P_sf"/>
</dbReference>